<dbReference type="Gene3D" id="1.10.3210.10">
    <property type="entry name" value="Hypothetical protein af1432"/>
    <property type="match status" value="1"/>
</dbReference>
<dbReference type="EMBL" id="CP121687">
    <property type="protein sequence ID" value="WZL68818.1"/>
    <property type="molecule type" value="Genomic_DNA"/>
</dbReference>
<dbReference type="RefSeq" id="WP_341875824.1">
    <property type="nucleotide sequence ID" value="NZ_CP121687.1"/>
</dbReference>
<dbReference type="SUPFAM" id="SSF109604">
    <property type="entry name" value="HD-domain/PDEase-like"/>
    <property type="match status" value="1"/>
</dbReference>
<feature type="domain" description="HD-GYP" evidence="1">
    <location>
        <begin position="105"/>
        <end position="301"/>
    </location>
</feature>
<evidence type="ECO:0000313" key="2">
    <source>
        <dbReference type="EMBL" id="WZL68818.1"/>
    </source>
</evidence>
<protein>
    <submittedName>
        <fullName evidence="2">HD domain-containing protein</fullName>
    </submittedName>
</protein>
<dbReference type="PROSITE" id="PS51832">
    <property type="entry name" value="HD_GYP"/>
    <property type="match status" value="1"/>
</dbReference>
<organism evidence="2 3">
    <name type="scientific">Defluviitalea saccharophila</name>
    <dbReference type="NCBI Taxonomy" id="879970"/>
    <lineage>
        <taxon>Bacteria</taxon>
        <taxon>Bacillati</taxon>
        <taxon>Bacillota</taxon>
        <taxon>Clostridia</taxon>
        <taxon>Lachnospirales</taxon>
        <taxon>Defluviitaleaceae</taxon>
        <taxon>Defluviitalea</taxon>
    </lineage>
</organism>
<dbReference type="SMART" id="SM00471">
    <property type="entry name" value="HDc"/>
    <property type="match status" value="1"/>
</dbReference>
<accession>A0ABZ2Y0H7</accession>
<name>A0ABZ2Y0H7_9FIRM</name>
<dbReference type="PANTHER" id="PTHR43155:SF2">
    <property type="entry name" value="CYCLIC DI-GMP PHOSPHODIESTERASE PA4108"/>
    <property type="match status" value="1"/>
</dbReference>
<evidence type="ECO:0000313" key="3">
    <source>
        <dbReference type="Proteomes" id="UP001486565"/>
    </source>
</evidence>
<dbReference type="CDD" id="cd00077">
    <property type="entry name" value="HDc"/>
    <property type="match status" value="1"/>
</dbReference>
<keyword evidence="3" id="KW-1185">Reference proteome</keyword>
<proteinExistence type="predicted"/>
<gene>
    <name evidence="2" type="ORF">QBE51_08250</name>
</gene>
<dbReference type="Proteomes" id="UP001486565">
    <property type="component" value="Chromosome"/>
</dbReference>
<dbReference type="Pfam" id="PF13487">
    <property type="entry name" value="HD_5"/>
    <property type="match status" value="1"/>
</dbReference>
<dbReference type="InterPro" id="IPR003607">
    <property type="entry name" value="HD/PDEase_dom"/>
</dbReference>
<evidence type="ECO:0000259" key="1">
    <source>
        <dbReference type="PROSITE" id="PS51832"/>
    </source>
</evidence>
<sequence>MRLVPIECLNGGEIIAKTIIDETGSRLLSRNTSFKPYYKQKLVERGIEKIYIADELSEGIESKDVISEKVRVETIDLVKDMVSLFKATQQIDVNRLEDSVIRIIEDILNNKEILYDMVDIKTKDNYTYCHCVNVSVLCVMLGRKMGANRSYLKKLALGGLLHDFGKILIPDEILNKPLKLSNTEFDLVKLHPFQGYQIFKDHPLLTPISKAMILMHHEQISGEGYPLGVPRDKIPEGAKICAICDVFDAMTSKRIHRDPYTIIDTLNEMEKMTRYHLDPDIFKIFRSIICYYPVGTTVLLTDETIAIVEKNKTESISQPTVRVIYDLKSQQELFKRLDLMLCDDVKIKRELIPEEYMNNPSILRAMKQS</sequence>
<dbReference type="PANTHER" id="PTHR43155">
    <property type="entry name" value="CYCLIC DI-GMP PHOSPHODIESTERASE PA4108-RELATED"/>
    <property type="match status" value="1"/>
</dbReference>
<reference evidence="2 3" key="1">
    <citation type="submission" date="2023-03" db="EMBL/GenBank/DDBJ databases">
        <title>Novel Species.</title>
        <authorList>
            <person name="Ma S."/>
        </authorList>
    </citation>
    <scope>NUCLEOTIDE SEQUENCE [LARGE SCALE GENOMIC DNA]</scope>
    <source>
        <strain evidence="2 3">LIND6LT2</strain>
    </source>
</reference>
<dbReference type="InterPro" id="IPR037522">
    <property type="entry name" value="HD_GYP_dom"/>
</dbReference>